<keyword evidence="20" id="KW-0873">Pyrrolidone carboxylic acid</keyword>
<keyword evidence="13" id="KW-0581">Phagocytosis</keyword>
<dbReference type="InterPro" id="IPR040622">
    <property type="entry name" value="EGF_integrin_1"/>
</dbReference>
<evidence type="ECO:0000256" key="2">
    <source>
        <dbReference type="ARBA" id="ARBA00007449"/>
    </source>
</evidence>
<accession>A0AAD9JXD7</accession>
<evidence type="ECO:0000256" key="1">
    <source>
        <dbReference type="ARBA" id="ARBA00004251"/>
    </source>
</evidence>
<dbReference type="SUPFAM" id="SSF69179">
    <property type="entry name" value="Integrin domains"/>
    <property type="match status" value="1"/>
</dbReference>
<keyword evidence="11" id="KW-0460">Magnesium</keyword>
<dbReference type="GO" id="GO:0007229">
    <property type="term" value="P:integrin-mediated signaling pathway"/>
    <property type="evidence" value="ECO:0007669"/>
    <property type="project" value="UniProtKB-KW"/>
</dbReference>
<keyword evidence="14 25" id="KW-1133">Transmembrane helix</keyword>
<dbReference type="SUPFAM" id="SSF69687">
    <property type="entry name" value="Integrin beta tail domain"/>
    <property type="match status" value="1"/>
</dbReference>
<dbReference type="InterPro" id="IPR002369">
    <property type="entry name" value="Integrin_bsu_VWA"/>
</dbReference>
<dbReference type="Gene3D" id="3.30.1680.10">
    <property type="entry name" value="ligand-binding face of the semaphorins, domain 2"/>
    <property type="match status" value="1"/>
</dbReference>
<evidence type="ECO:0000256" key="20">
    <source>
        <dbReference type="ARBA" id="ARBA00023283"/>
    </source>
</evidence>
<dbReference type="PIRSF" id="PIRSF002512">
    <property type="entry name" value="Integrin_B"/>
    <property type="match status" value="1"/>
</dbReference>
<evidence type="ECO:0000259" key="27">
    <source>
        <dbReference type="SMART" id="SM01241"/>
    </source>
</evidence>
<feature type="disulfide bond" evidence="22">
    <location>
        <begin position="646"/>
        <end position="651"/>
    </location>
</feature>
<keyword evidence="6 23" id="KW-0812">Transmembrane</keyword>
<feature type="disulfide bond" evidence="22">
    <location>
        <begin position="653"/>
        <end position="664"/>
    </location>
</feature>
<feature type="disulfide bond" evidence="22">
    <location>
        <begin position="452"/>
        <end position="720"/>
    </location>
</feature>
<dbReference type="Gene3D" id="1.20.5.100">
    <property type="entry name" value="Cytochrome c1, transmembrane anchor, C-terminal"/>
    <property type="match status" value="1"/>
</dbReference>
<proteinExistence type="inferred from homology"/>
<dbReference type="InterPro" id="IPR033760">
    <property type="entry name" value="Integrin_beta_N"/>
</dbReference>
<dbReference type="SMART" id="SM01242">
    <property type="entry name" value="Integrin_B_tail"/>
    <property type="match status" value="1"/>
</dbReference>
<feature type="disulfide bond" evidence="22">
    <location>
        <begin position="609"/>
        <end position="640"/>
    </location>
</feature>
<dbReference type="Pfam" id="PF07974">
    <property type="entry name" value="EGF_2"/>
    <property type="match status" value="1"/>
</dbReference>
<keyword evidence="7" id="KW-0479">Metal-binding</keyword>
<name>A0AAD9JXD7_9ANNE</name>
<dbReference type="Gene3D" id="2.60.40.1510">
    <property type="entry name" value="ntegrin, alpha v. Chain A, domain 3"/>
    <property type="match status" value="1"/>
</dbReference>
<dbReference type="GO" id="GO:0006909">
    <property type="term" value="P:phagocytosis"/>
    <property type="evidence" value="ECO:0007669"/>
    <property type="project" value="UniProtKB-KW"/>
</dbReference>
<feature type="disulfide bond" evidence="22">
    <location>
        <begin position="648"/>
        <end position="696"/>
    </location>
</feature>
<evidence type="ECO:0000256" key="13">
    <source>
        <dbReference type="ARBA" id="ARBA00022907"/>
    </source>
</evidence>
<dbReference type="Pfam" id="PF08725">
    <property type="entry name" value="Integrin_b_cyt"/>
    <property type="match status" value="1"/>
</dbReference>
<evidence type="ECO:0000256" key="8">
    <source>
        <dbReference type="ARBA" id="ARBA00022729"/>
    </source>
</evidence>
<dbReference type="AlphaFoldDB" id="A0AAD9JXD7"/>
<feature type="disulfide bond" evidence="22">
    <location>
        <begin position="667"/>
        <end position="670"/>
    </location>
</feature>
<keyword evidence="4" id="KW-0245">EGF-like domain</keyword>
<dbReference type="PANTHER" id="PTHR10082:SF60">
    <property type="entry name" value="INTEGRIN BETA-PS"/>
    <property type="match status" value="1"/>
</dbReference>
<dbReference type="Gene3D" id="3.40.50.410">
    <property type="entry name" value="von Willebrand factor, type A domain"/>
    <property type="match status" value="2"/>
</dbReference>
<dbReference type="SMART" id="SM00187">
    <property type="entry name" value="INB"/>
    <property type="match status" value="1"/>
</dbReference>
<evidence type="ECO:0000256" key="12">
    <source>
        <dbReference type="ARBA" id="ARBA00022889"/>
    </source>
</evidence>
<evidence type="ECO:0000259" key="28">
    <source>
        <dbReference type="SMART" id="SM01242"/>
    </source>
</evidence>
<evidence type="ECO:0000256" key="11">
    <source>
        <dbReference type="ARBA" id="ARBA00022842"/>
    </source>
</evidence>
<dbReference type="GO" id="GO:0016477">
    <property type="term" value="P:cell migration"/>
    <property type="evidence" value="ECO:0007669"/>
    <property type="project" value="TreeGrafter"/>
</dbReference>
<evidence type="ECO:0000256" key="5">
    <source>
        <dbReference type="ARBA" id="ARBA00022553"/>
    </source>
</evidence>
<evidence type="ECO:0000256" key="14">
    <source>
        <dbReference type="ARBA" id="ARBA00022989"/>
    </source>
</evidence>
<feature type="disulfide bond" evidence="22">
    <location>
        <begin position="607"/>
        <end position="612"/>
    </location>
</feature>
<keyword evidence="12 23" id="KW-0130">Cell adhesion</keyword>
<feature type="disulfide bond" evidence="22">
    <location>
        <begin position="674"/>
        <end position="683"/>
    </location>
</feature>
<protein>
    <recommendedName>
        <fullName evidence="23">Integrin beta</fullName>
    </recommendedName>
</protein>
<dbReference type="SUPFAM" id="SSF57196">
    <property type="entry name" value="EGF/Laminin"/>
    <property type="match status" value="2"/>
</dbReference>
<feature type="compositionally biased region" description="Polar residues" evidence="24">
    <location>
        <begin position="811"/>
        <end position="824"/>
    </location>
</feature>
<feature type="disulfide bond" evidence="22">
    <location>
        <begin position="421"/>
        <end position="432"/>
    </location>
</feature>
<feature type="disulfide bond" evidence="22">
    <location>
        <begin position="614"/>
        <end position="623"/>
    </location>
</feature>
<feature type="disulfide bond" evidence="22">
    <location>
        <begin position="531"/>
        <end position="545"/>
    </location>
</feature>
<feature type="disulfide bond" evidence="22">
    <location>
        <begin position="520"/>
        <end position="529"/>
    </location>
</feature>
<organism evidence="29 30">
    <name type="scientific">Paralvinella palmiformis</name>
    <dbReference type="NCBI Taxonomy" id="53620"/>
    <lineage>
        <taxon>Eukaryota</taxon>
        <taxon>Metazoa</taxon>
        <taxon>Spiralia</taxon>
        <taxon>Lophotrochozoa</taxon>
        <taxon>Annelida</taxon>
        <taxon>Polychaeta</taxon>
        <taxon>Sedentaria</taxon>
        <taxon>Canalipalpata</taxon>
        <taxon>Terebellida</taxon>
        <taxon>Terebelliformia</taxon>
        <taxon>Alvinellidae</taxon>
        <taxon>Paralvinella</taxon>
    </lineage>
</organism>
<dbReference type="FunFam" id="1.20.5.100:FF:000002">
    <property type="entry name" value="Integrin beta"/>
    <property type="match status" value="1"/>
</dbReference>
<dbReference type="PANTHER" id="PTHR10082">
    <property type="entry name" value="INTEGRIN BETA SUBUNIT"/>
    <property type="match status" value="1"/>
</dbReference>
<keyword evidence="16 25" id="KW-0472">Membrane</keyword>
<evidence type="ECO:0000256" key="17">
    <source>
        <dbReference type="ARBA" id="ARBA00023157"/>
    </source>
</evidence>
<feature type="domain" description="Integrin beta subunit cytoplasmic" evidence="27">
    <location>
        <begin position="778"/>
        <end position="823"/>
    </location>
</feature>
<feature type="disulfide bond" evidence="22">
    <location>
        <begin position="625"/>
        <end position="632"/>
    </location>
</feature>
<evidence type="ECO:0000256" key="7">
    <source>
        <dbReference type="ARBA" id="ARBA00022723"/>
    </source>
</evidence>
<evidence type="ECO:0000313" key="29">
    <source>
        <dbReference type="EMBL" id="KAK2159930.1"/>
    </source>
</evidence>
<keyword evidence="10" id="KW-0106">Calcium</keyword>
<dbReference type="Pfam" id="PF23105">
    <property type="entry name" value="EGF_integrin"/>
    <property type="match status" value="1"/>
</dbReference>
<dbReference type="InterPro" id="IPR014836">
    <property type="entry name" value="Integrin_bsu_cyt_dom"/>
</dbReference>
<feature type="disulfide bond" evidence="22">
    <location>
        <begin position="560"/>
        <end position="565"/>
    </location>
</feature>
<reference evidence="29" key="1">
    <citation type="journal article" date="2023" name="Mol. Biol. Evol.">
        <title>Third-Generation Sequencing Reveals the Adaptive Role of the Epigenome in Three Deep-Sea Polychaetes.</title>
        <authorList>
            <person name="Perez M."/>
            <person name="Aroh O."/>
            <person name="Sun Y."/>
            <person name="Lan Y."/>
            <person name="Juniper S.K."/>
            <person name="Young C.R."/>
            <person name="Angers B."/>
            <person name="Qian P.Y."/>
        </authorList>
    </citation>
    <scope>NUCLEOTIDE SEQUENCE</scope>
    <source>
        <strain evidence="29">P08H-3</strain>
    </source>
</reference>
<dbReference type="GO" id="GO:0045121">
    <property type="term" value="C:membrane raft"/>
    <property type="evidence" value="ECO:0007669"/>
    <property type="project" value="UniProtKB-SubCell"/>
</dbReference>
<evidence type="ECO:0000256" key="9">
    <source>
        <dbReference type="ARBA" id="ARBA00022737"/>
    </source>
</evidence>
<keyword evidence="5" id="KW-0597">Phosphoprotein</keyword>
<feature type="disulfide bond" evidence="22">
    <location>
        <begin position="562"/>
        <end position="599"/>
    </location>
</feature>
<dbReference type="Pfam" id="PF18372">
    <property type="entry name" value="I-EGF_1"/>
    <property type="match status" value="1"/>
</dbReference>
<dbReference type="SUPFAM" id="SSF53300">
    <property type="entry name" value="vWA-like"/>
    <property type="match status" value="2"/>
</dbReference>
<feature type="disulfide bond" evidence="22">
    <location>
        <begin position="680"/>
        <end position="749"/>
    </location>
</feature>
<gene>
    <name evidence="29" type="ORF">LSH36_143g03036</name>
</gene>
<dbReference type="FunFam" id="2.10.25.10:FF:000155">
    <property type="entry name" value="Integrin beta"/>
    <property type="match status" value="1"/>
</dbReference>
<dbReference type="Pfam" id="PF17205">
    <property type="entry name" value="PSI_integrin"/>
    <property type="match status" value="1"/>
</dbReference>
<feature type="disulfide bond" evidence="22">
    <location>
        <begin position="482"/>
        <end position="486"/>
    </location>
</feature>
<feature type="disulfide bond" evidence="22">
    <location>
        <begin position="52"/>
        <end position="65"/>
    </location>
</feature>
<feature type="disulfide bond" evidence="22">
    <location>
        <begin position="201"/>
        <end position="204"/>
    </location>
</feature>
<evidence type="ECO:0000313" key="30">
    <source>
        <dbReference type="Proteomes" id="UP001208570"/>
    </source>
</evidence>
<dbReference type="Pfam" id="PF00362">
    <property type="entry name" value="Integrin_beta"/>
    <property type="match status" value="2"/>
</dbReference>
<evidence type="ECO:0000256" key="16">
    <source>
        <dbReference type="ARBA" id="ARBA00023136"/>
    </source>
</evidence>
<keyword evidence="19" id="KW-0325">Glycoprotein</keyword>
<dbReference type="InterPro" id="IPR036349">
    <property type="entry name" value="Integrin_bsu_tail_dom_sf"/>
</dbReference>
<dbReference type="GO" id="GO:0005178">
    <property type="term" value="F:integrin binding"/>
    <property type="evidence" value="ECO:0007669"/>
    <property type="project" value="TreeGrafter"/>
</dbReference>
<evidence type="ECO:0000256" key="22">
    <source>
        <dbReference type="PIRSR" id="PIRSR002512-1"/>
    </source>
</evidence>
<comment type="caution">
    <text evidence="29">The sequence shown here is derived from an EMBL/GenBank/DDBJ whole genome shotgun (WGS) entry which is preliminary data.</text>
</comment>
<dbReference type="InterPro" id="IPR032695">
    <property type="entry name" value="Integrin_dom_sf"/>
</dbReference>
<dbReference type="Pfam" id="PF07965">
    <property type="entry name" value="Integrin_B_tail"/>
    <property type="match status" value="1"/>
</dbReference>
<dbReference type="Gene3D" id="4.10.1240.30">
    <property type="match status" value="1"/>
</dbReference>
<keyword evidence="8" id="KW-0732">Signal</keyword>
<dbReference type="GO" id="GO:0033627">
    <property type="term" value="P:cell adhesion mediated by integrin"/>
    <property type="evidence" value="ECO:0007669"/>
    <property type="project" value="TreeGrafter"/>
</dbReference>
<feature type="disulfide bond" evidence="22">
    <location>
        <begin position="586"/>
        <end position="591"/>
    </location>
</feature>
<evidence type="ECO:0000256" key="15">
    <source>
        <dbReference type="ARBA" id="ARBA00023037"/>
    </source>
</evidence>
<dbReference type="Gene3D" id="2.10.25.10">
    <property type="entry name" value="Laminin"/>
    <property type="match status" value="4"/>
</dbReference>
<evidence type="ECO:0000256" key="3">
    <source>
        <dbReference type="ARBA" id="ARBA00022475"/>
    </source>
</evidence>
<evidence type="ECO:0000256" key="19">
    <source>
        <dbReference type="ARBA" id="ARBA00023180"/>
    </source>
</evidence>
<evidence type="ECO:0000259" key="26">
    <source>
        <dbReference type="SMART" id="SM00187"/>
    </source>
</evidence>
<feature type="domain" description="Integrin beta subunit tail" evidence="28">
    <location>
        <begin position="674"/>
        <end position="754"/>
    </location>
</feature>
<dbReference type="PRINTS" id="PR01186">
    <property type="entry name" value="INTEGRINB"/>
</dbReference>
<evidence type="ECO:0000256" key="18">
    <source>
        <dbReference type="ARBA" id="ARBA00023170"/>
    </source>
</evidence>
<dbReference type="Proteomes" id="UP001208570">
    <property type="component" value="Unassembled WGS sequence"/>
</dbReference>
<dbReference type="GO" id="GO:0005925">
    <property type="term" value="C:focal adhesion"/>
    <property type="evidence" value="ECO:0007669"/>
    <property type="project" value="TreeGrafter"/>
</dbReference>
<feature type="region of interest" description="Disordered" evidence="24">
    <location>
        <begin position="803"/>
        <end position="824"/>
    </location>
</feature>
<feature type="disulfide bond" evidence="22">
    <location>
        <begin position="252"/>
        <end position="321"/>
    </location>
</feature>
<evidence type="ECO:0000256" key="10">
    <source>
        <dbReference type="ARBA" id="ARBA00022837"/>
    </source>
</evidence>
<feature type="transmembrane region" description="Helical" evidence="25">
    <location>
        <begin position="755"/>
        <end position="777"/>
    </location>
</feature>
<dbReference type="Gene3D" id="6.20.50.10">
    <property type="match status" value="1"/>
</dbReference>
<evidence type="ECO:0000256" key="4">
    <source>
        <dbReference type="ARBA" id="ARBA00022536"/>
    </source>
</evidence>
<keyword evidence="18" id="KW-0675">Receptor</keyword>
<keyword evidence="15 23" id="KW-0401">Integrin</keyword>
<dbReference type="FunFam" id="2.10.25.10:FF:000043">
    <property type="entry name" value="Integrin beta"/>
    <property type="match status" value="1"/>
</dbReference>
<dbReference type="InterPro" id="IPR015812">
    <property type="entry name" value="Integrin_bsu"/>
</dbReference>
<keyword evidence="3" id="KW-1003">Cell membrane</keyword>
<feature type="disulfide bond" evidence="22">
    <location>
        <begin position="515"/>
        <end position="554"/>
    </location>
</feature>
<evidence type="ECO:0000256" key="25">
    <source>
        <dbReference type="SAM" id="Phobius"/>
    </source>
</evidence>
<dbReference type="GO" id="GO:0046872">
    <property type="term" value="F:metal ion binding"/>
    <property type="evidence" value="ECO:0007669"/>
    <property type="project" value="UniProtKB-KW"/>
</dbReference>
<keyword evidence="30" id="KW-1185">Reference proteome</keyword>
<comment type="subcellular location">
    <subcellularLocation>
        <location evidence="1 23">Cell membrane</location>
        <topology evidence="1 23">Single-pass type I membrane protein</topology>
    </subcellularLocation>
    <subcellularLocation>
        <location evidence="21">Membrane raft</location>
        <topology evidence="21">Single-pass type I membrane protein</topology>
    </subcellularLocation>
</comment>
<feature type="disulfide bond" evidence="22">
    <location>
        <begin position="700"/>
        <end position="728"/>
    </location>
</feature>
<dbReference type="SMART" id="SM01241">
    <property type="entry name" value="Integrin_b_cyt"/>
    <property type="match status" value="1"/>
</dbReference>
<dbReference type="GO" id="GO:0009986">
    <property type="term" value="C:cell surface"/>
    <property type="evidence" value="ECO:0007669"/>
    <property type="project" value="TreeGrafter"/>
</dbReference>
<dbReference type="InterPro" id="IPR012896">
    <property type="entry name" value="Integrin_bsu_tail"/>
</dbReference>
<dbReference type="GO" id="GO:0007160">
    <property type="term" value="P:cell-matrix adhesion"/>
    <property type="evidence" value="ECO:0007669"/>
    <property type="project" value="TreeGrafter"/>
</dbReference>
<evidence type="ECO:0000256" key="6">
    <source>
        <dbReference type="ARBA" id="ARBA00022692"/>
    </source>
</evidence>
<dbReference type="InterPro" id="IPR057073">
    <property type="entry name" value="EGF_integrin_2"/>
</dbReference>
<dbReference type="InterPro" id="IPR057243">
    <property type="entry name" value="Integrin_I-EGF_CS"/>
</dbReference>
<evidence type="ECO:0000256" key="24">
    <source>
        <dbReference type="SAM" id="MobiDB-lite"/>
    </source>
</evidence>
<feature type="disulfide bond" evidence="22">
    <location>
        <begin position="42"/>
        <end position="76"/>
    </location>
</feature>
<keyword evidence="17 22" id="KW-1015">Disulfide bond</keyword>
<dbReference type="PROSITE" id="PS52047">
    <property type="entry name" value="I_EGF_2"/>
    <property type="match status" value="2"/>
</dbReference>
<feature type="disulfide bond" evidence="22">
    <location>
        <begin position="567"/>
        <end position="584"/>
    </location>
</feature>
<comment type="similarity">
    <text evidence="2 23">Belongs to the integrin beta chain family.</text>
</comment>
<feature type="disulfide bond" evidence="22">
    <location>
        <begin position="39"/>
        <end position="49"/>
    </location>
</feature>
<dbReference type="InterPro" id="IPR036465">
    <property type="entry name" value="vWFA_dom_sf"/>
</dbReference>
<dbReference type="GO" id="GO:0008305">
    <property type="term" value="C:integrin complex"/>
    <property type="evidence" value="ECO:0007669"/>
    <property type="project" value="TreeGrafter"/>
</dbReference>
<dbReference type="EMBL" id="JAODUP010000143">
    <property type="protein sequence ID" value="KAK2159930.1"/>
    <property type="molecule type" value="Genomic_DNA"/>
</dbReference>
<keyword evidence="9" id="KW-0677">Repeat</keyword>
<dbReference type="InterPro" id="IPR015439">
    <property type="entry name" value="Integrin_b-2_sf"/>
</dbReference>
<dbReference type="GO" id="GO:0098609">
    <property type="term" value="P:cell-cell adhesion"/>
    <property type="evidence" value="ECO:0007669"/>
    <property type="project" value="TreeGrafter"/>
</dbReference>
<evidence type="ECO:0000256" key="21">
    <source>
        <dbReference type="ARBA" id="ARBA00035630"/>
    </source>
</evidence>
<feature type="domain" description="Integrin beta subunit VWA" evidence="26">
    <location>
        <begin position="38"/>
        <end position="484"/>
    </location>
</feature>
<dbReference type="PROSITE" id="PS00243">
    <property type="entry name" value="I_EGF_1"/>
    <property type="match status" value="1"/>
</dbReference>
<sequence>MVSKVGKSTMKKETINLREGFICGEAEEGGNVCTEQESCGACVAAHQKCGWCMQTRYDDTNRGRCDYVQNLIAYGCDDEYLVTPKHKENIIRNDPPRNSDDYRDAIQLTPQEIEVNLRPNMPYTLNLTFRQAENYPVDLYYVMDLSYSMLDDKDKLAVLGKEIAVEMNKITENFRLGFGSYVDKKTMPYVSVVPSKLQEPCTGCAPPYGFKNQLPLTEDADQFTERVRQAPISGNLDSPEGTFDAMMQAIACKADIGWRLRSRKLLLVSTDNDFHFAGDGKGDIGWREASRKMLLVSTDNDFHYAGDGKLGGIVTPNDGHCHLDSNHEDSESLFQDYPSVSQLAYRISEEKVNVIFAITKEQLPKFNRLSNMIEGAMVGELANDSSNIVQLIKDNYKKISGKVELRTDASDGVDIQFKTKCQGDEELDVSYCDKLGVGDSVTFQVTIEVTECPENEAELDKLVTIYPVGLAEKLSLRLKLICSCPCEKPDFKPIGDVLPPQPNSPMCNGSGTYQCGACACNEKHYGKNCQCDGSTVDSDDYDATCKRTNTSEICEGNGRCECGRCICKPLYIADPSKTFSGKYCECNDYACDFFDGEICGGPSRGVCKCGKCHCKLGYTGKSCNCPTSKESCMAKNGLICNGKGECICGRCQCTLDQYYKGRTCEDCPSCPGHCDANKACVQCEAFGTGPYTREYCEANCTHVRVVPEVEKEDMPDRRLCMSRDEDDCDFYFTYFYDNDQVLAQEKKECPEPVNVLAIVLGVIGGIIAIGLALLLIWKLLVTIHDRREFAKFEKDRQNAKWDMGENPIFKPSTSTFQNPTYGNK</sequence>
<evidence type="ECO:0000256" key="23">
    <source>
        <dbReference type="RuleBase" id="RU000633"/>
    </source>
</evidence>
<dbReference type="InterPro" id="IPR013111">
    <property type="entry name" value="EGF_extracell"/>
</dbReference>
<dbReference type="SUPFAM" id="SSF103575">
    <property type="entry name" value="Plexin repeat"/>
    <property type="match status" value="1"/>
</dbReference>